<feature type="compositionally biased region" description="Basic residues" evidence="1">
    <location>
        <begin position="360"/>
        <end position="379"/>
    </location>
</feature>
<keyword evidence="3" id="KW-1185">Reference proteome</keyword>
<feature type="region of interest" description="Disordered" evidence="1">
    <location>
        <begin position="287"/>
        <end position="426"/>
    </location>
</feature>
<feature type="compositionally biased region" description="Basic and acidic residues" evidence="1">
    <location>
        <begin position="380"/>
        <end position="426"/>
    </location>
</feature>
<dbReference type="Proteomes" id="UP000018936">
    <property type="component" value="Unassembled WGS sequence"/>
</dbReference>
<reference evidence="2 3" key="1">
    <citation type="journal article" date="2013" name="Proc. Natl. Acad. Sci. U.S.A.">
        <title>The king cobra genome reveals dynamic gene evolution and adaptation in the snake venom system.</title>
        <authorList>
            <person name="Vonk F.J."/>
            <person name="Casewell N.R."/>
            <person name="Henkel C.V."/>
            <person name="Heimberg A.M."/>
            <person name="Jansen H.J."/>
            <person name="McCleary R.J."/>
            <person name="Kerkkamp H.M."/>
            <person name="Vos R.A."/>
            <person name="Guerreiro I."/>
            <person name="Calvete J.J."/>
            <person name="Wuster W."/>
            <person name="Woods A.E."/>
            <person name="Logan J.M."/>
            <person name="Harrison R.A."/>
            <person name="Castoe T.A."/>
            <person name="de Koning A.P."/>
            <person name="Pollock D.D."/>
            <person name="Yandell M."/>
            <person name="Calderon D."/>
            <person name="Renjifo C."/>
            <person name="Currier R.B."/>
            <person name="Salgado D."/>
            <person name="Pla D."/>
            <person name="Sanz L."/>
            <person name="Hyder A.S."/>
            <person name="Ribeiro J.M."/>
            <person name="Arntzen J.W."/>
            <person name="van den Thillart G.E."/>
            <person name="Boetzer M."/>
            <person name="Pirovano W."/>
            <person name="Dirks R.P."/>
            <person name="Spaink H.P."/>
            <person name="Duboule D."/>
            <person name="McGlinn E."/>
            <person name="Kini R.M."/>
            <person name="Richardson M.K."/>
        </authorList>
    </citation>
    <scope>NUCLEOTIDE SEQUENCE</scope>
    <source>
        <tissue evidence="2">Blood</tissue>
    </source>
</reference>
<organism evidence="2 3">
    <name type="scientific">Ophiophagus hannah</name>
    <name type="common">King cobra</name>
    <name type="synonym">Naja hannah</name>
    <dbReference type="NCBI Taxonomy" id="8665"/>
    <lineage>
        <taxon>Eukaryota</taxon>
        <taxon>Metazoa</taxon>
        <taxon>Chordata</taxon>
        <taxon>Craniata</taxon>
        <taxon>Vertebrata</taxon>
        <taxon>Euteleostomi</taxon>
        <taxon>Lepidosauria</taxon>
        <taxon>Squamata</taxon>
        <taxon>Bifurcata</taxon>
        <taxon>Unidentata</taxon>
        <taxon>Episquamata</taxon>
        <taxon>Toxicofera</taxon>
        <taxon>Serpentes</taxon>
        <taxon>Colubroidea</taxon>
        <taxon>Elapidae</taxon>
        <taxon>Elapinae</taxon>
        <taxon>Ophiophagus</taxon>
    </lineage>
</organism>
<dbReference type="AlphaFoldDB" id="V8NLN9"/>
<protein>
    <submittedName>
        <fullName evidence="2">Octapeptide-repeat protein T2</fullName>
    </submittedName>
</protein>
<proteinExistence type="predicted"/>
<name>V8NLN9_OPHHA</name>
<accession>V8NLN9</accession>
<sequence length="467" mass="53462">MKKDNDNQERIQRRIPQPVSPSQEFWELKSTHPHNYHVWKKNWHVARRREDFSMLAGGFWELKSTYFCKLLRWKNMVCRTSRLPYLINTLAGRVHTIIFLFSFRCLSPKQCLWRDPHKPDAPYVPREGRNPTGEFSATFPGELGLAEGVSQRIDVRGKKPQSLDWTNQLACWMSCQLSRSQEAGRCLQVSLGRPQKRPRQGLRSLAAKGREGGTQPWHKPGLLQARFGAVQALHQTAASQTSFCPQLIRAAVPACFLLAAIETGEPEAALFLQPFLPLIPCRNVRLGGGVGGNTKGGREGGRTETDRDRGEEGNMEKGRGKERKGRRGKERKEGWRQGEEGKKEGSKEGRTDRKEGREQGKRKREGKKKGRKEGRRQRKDRQSEEGRKGARKKEEGRGKERKKEGRKEAKVRKEKEEGGRKERRKEIRLLNDFYRSSTQPSCCMLTAEFWELKSTCADWGILGVAGF</sequence>
<feature type="compositionally biased region" description="Basic residues" evidence="1">
    <location>
        <begin position="320"/>
        <end position="329"/>
    </location>
</feature>
<feature type="non-terminal residue" evidence="2">
    <location>
        <position position="1"/>
    </location>
</feature>
<feature type="compositionally biased region" description="Basic and acidic residues" evidence="1">
    <location>
        <begin position="296"/>
        <end position="319"/>
    </location>
</feature>
<evidence type="ECO:0000313" key="3">
    <source>
        <dbReference type="Proteomes" id="UP000018936"/>
    </source>
</evidence>
<dbReference type="EMBL" id="AZIM01003171">
    <property type="protein sequence ID" value="ETE62578.1"/>
    <property type="molecule type" value="Genomic_DNA"/>
</dbReference>
<gene>
    <name evidence="2" type="primary">Srst</name>
    <name evidence="2" type="ORF">L345_11658</name>
</gene>
<comment type="caution">
    <text evidence="2">The sequence shown here is derived from an EMBL/GenBank/DDBJ whole genome shotgun (WGS) entry which is preliminary data.</text>
</comment>
<evidence type="ECO:0000313" key="2">
    <source>
        <dbReference type="EMBL" id="ETE62578.1"/>
    </source>
</evidence>
<feature type="compositionally biased region" description="Basic and acidic residues" evidence="1">
    <location>
        <begin position="330"/>
        <end position="359"/>
    </location>
</feature>
<evidence type="ECO:0000256" key="1">
    <source>
        <dbReference type="SAM" id="MobiDB-lite"/>
    </source>
</evidence>